<dbReference type="GO" id="GO:0006890">
    <property type="term" value="P:retrograde vesicle-mediated transport, Golgi to endoplasmic reticulum"/>
    <property type="evidence" value="ECO:0007669"/>
    <property type="project" value="TreeGrafter"/>
</dbReference>
<dbReference type="PANTHER" id="PTHR10984:SF81">
    <property type="entry name" value="ER-DERIVED VESICLES PROTEIN ERV41"/>
    <property type="match status" value="1"/>
</dbReference>
<keyword evidence="1" id="KW-0812">Transmembrane</keyword>
<evidence type="ECO:0000259" key="2">
    <source>
        <dbReference type="Pfam" id="PF07970"/>
    </source>
</evidence>
<feature type="non-terminal residue" evidence="3">
    <location>
        <position position="1"/>
    </location>
</feature>
<gene>
    <name evidence="3" type="ORF">PBRASI_LOCUS10764</name>
</gene>
<keyword evidence="1" id="KW-0472">Membrane</keyword>
<dbReference type="OrthoDB" id="5541786at2759"/>
<evidence type="ECO:0000313" key="3">
    <source>
        <dbReference type="EMBL" id="CAG8660664.1"/>
    </source>
</evidence>
<accession>A0A9N9E6U9</accession>
<evidence type="ECO:0000256" key="1">
    <source>
        <dbReference type="SAM" id="Phobius"/>
    </source>
</evidence>
<protein>
    <submittedName>
        <fullName evidence="3">2159_t:CDS:1</fullName>
    </submittedName>
</protein>
<keyword evidence="1" id="KW-1133">Transmembrane helix</keyword>
<dbReference type="GO" id="GO:0000139">
    <property type="term" value="C:Golgi membrane"/>
    <property type="evidence" value="ECO:0007669"/>
    <property type="project" value="TreeGrafter"/>
</dbReference>
<sequence length="225" mass="25096">AKFEVRSARKLREFLINELDMDVDVRKLMKDAKAKGWSPGSETPVDDTFSSCRIYGSFAVNKVAGNFHITALGRGYMNYVIDLSAINFTHRIDEFSFGTHYPQLINPLDDSVEITEKSATIFNYFVSVVPTTYVDNSGRKLLTNQYAVTDYSKEITLSGTEGVPGIYFTYEIEPISVHITEKRSSFATFLVRLCGIVGGVWVTAGFAFRAADHVWVAIFGANANK</sequence>
<dbReference type="Proteomes" id="UP000789739">
    <property type="component" value="Unassembled WGS sequence"/>
</dbReference>
<organism evidence="3 4">
    <name type="scientific">Paraglomus brasilianum</name>
    <dbReference type="NCBI Taxonomy" id="144538"/>
    <lineage>
        <taxon>Eukaryota</taxon>
        <taxon>Fungi</taxon>
        <taxon>Fungi incertae sedis</taxon>
        <taxon>Mucoromycota</taxon>
        <taxon>Glomeromycotina</taxon>
        <taxon>Glomeromycetes</taxon>
        <taxon>Paraglomerales</taxon>
        <taxon>Paraglomeraceae</taxon>
        <taxon>Paraglomus</taxon>
    </lineage>
</organism>
<feature type="transmembrane region" description="Helical" evidence="1">
    <location>
        <begin position="189"/>
        <end position="208"/>
    </location>
</feature>
<dbReference type="InterPro" id="IPR012936">
    <property type="entry name" value="Erv_C"/>
</dbReference>
<evidence type="ECO:0000313" key="4">
    <source>
        <dbReference type="Proteomes" id="UP000789739"/>
    </source>
</evidence>
<dbReference type="Pfam" id="PF07970">
    <property type="entry name" value="COPIIcoated_ERV"/>
    <property type="match status" value="1"/>
</dbReference>
<reference evidence="3" key="1">
    <citation type="submission" date="2021-06" db="EMBL/GenBank/DDBJ databases">
        <authorList>
            <person name="Kallberg Y."/>
            <person name="Tangrot J."/>
            <person name="Rosling A."/>
        </authorList>
    </citation>
    <scope>NUCLEOTIDE SEQUENCE</scope>
    <source>
        <strain evidence="3">BR232B</strain>
    </source>
</reference>
<dbReference type="GO" id="GO:0006888">
    <property type="term" value="P:endoplasmic reticulum to Golgi vesicle-mediated transport"/>
    <property type="evidence" value="ECO:0007669"/>
    <property type="project" value="TreeGrafter"/>
</dbReference>
<dbReference type="AlphaFoldDB" id="A0A9N9E6U9"/>
<dbReference type="GO" id="GO:0005789">
    <property type="term" value="C:endoplasmic reticulum membrane"/>
    <property type="evidence" value="ECO:0007669"/>
    <property type="project" value="TreeGrafter"/>
</dbReference>
<proteinExistence type="predicted"/>
<dbReference type="EMBL" id="CAJVPI010003643">
    <property type="protein sequence ID" value="CAG8660664.1"/>
    <property type="molecule type" value="Genomic_DNA"/>
</dbReference>
<comment type="caution">
    <text evidence="3">The sequence shown here is derived from an EMBL/GenBank/DDBJ whole genome shotgun (WGS) entry which is preliminary data.</text>
</comment>
<dbReference type="PANTHER" id="PTHR10984">
    <property type="entry name" value="ENDOPLASMIC RETICULUM-GOLGI INTERMEDIATE COMPARTMENT PROTEIN"/>
    <property type="match status" value="1"/>
</dbReference>
<name>A0A9N9E6U9_9GLOM</name>
<dbReference type="InterPro" id="IPR045888">
    <property type="entry name" value="Erv"/>
</dbReference>
<dbReference type="GO" id="GO:0030134">
    <property type="term" value="C:COPII-coated ER to Golgi transport vesicle"/>
    <property type="evidence" value="ECO:0007669"/>
    <property type="project" value="TreeGrafter"/>
</dbReference>
<keyword evidence="4" id="KW-1185">Reference proteome</keyword>
<feature type="domain" description="Endoplasmic reticulum vesicle transporter C-terminal" evidence="2">
    <location>
        <begin position="50"/>
        <end position="205"/>
    </location>
</feature>